<evidence type="ECO:0000256" key="1">
    <source>
        <dbReference type="ARBA" id="ARBA00022723"/>
    </source>
</evidence>
<dbReference type="PANTHER" id="PTHR47794">
    <property type="entry name" value="VACUOLAR PROTEIN SORTING-ASSOCIATED PROTEIN 27"/>
    <property type="match status" value="1"/>
</dbReference>
<feature type="compositionally biased region" description="Low complexity" evidence="5">
    <location>
        <begin position="357"/>
        <end position="393"/>
    </location>
</feature>
<evidence type="ECO:0000259" key="6">
    <source>
        <dbReference type="PROSITE" id="PS50178"/>
    </source>
</evidence>
<feature type="compositionally biased region" description="Low complexity" evidence="5">
    <location>
        <begin position="1"/>
        <end position="21"/>
    </location>
</feature>
<dbReference type="PANTHER" id="PTHR47794:SF1">
    <property type="entry name" value="VACUOLAR PROTEIN SORTING-ASSOCIATED PROTEIN 27"/>
    <property type="match status" value="1"/>
</dbReference>
<keyword evidence="8" id="KW-1185">Reference proteome</keyword>
<feature type="region of interest" description="Disordered" evidence="5">
    <location>
        <begin position="353"/>
        <end position="397"/>
    </location>
</feature>
<dbReference type="InterPro" id="IPR011011">
    <property type="entry name" value="Znf_FYVE_PHD"/>
</dbReference>
<evidence type="ECO:0000256" key="5">
    <source>
        <dbReference type="SAM" id="MobiDB-lite"/>
    </source>
</evidence>
<dbReference type="Proteomes" id="UP001165060">
    <property type="component" value="Unassembled WGS sequence"/>
</dbReference>
<gene>
    <name evidence="7" type="ORF">TeGR_g6758</name>
</gene>
<accession>A0ABQ6MFL2</accession>
<dbReference type="InterPro" id="IPR013083">
    <property type="entry name" value="Znf_RING/FYVE/PHD"/>
</dbReference>
<name>A0ABQ6MFL2_9STRA</name>
<keyword evidence="1" id="KW-0479">Metal-binding</keyword>
<feature type="compositionally biased region" description="Low complexity" evidence="5">
    <location>
        <begin position="71"/>
        <end position="82"/>
    </location>
</feature>
<reference evidence="7 8" key="1">
    <citation type="journal article" date="2023" name="Commun. Biol.">
        <title>Genome analysis of Parmales, the sister group of diatoms, reveals the evolutionary specialization of diatoms from phago-mixotrophs to photoautotrophs.</title>
        <authorList>
            <person name="Ban H."/>
            <person name="Sato S."/>
            <person name="Yoshikawa S."/>
            <person name="Yamada K."/>
            <person name="Nakamura Y."/>
            <person name="Ichinomiya M."/>
            <person name="Sato N."/>
            <person name="Blanc-Mathieu R."/>
            <person name="Endo H."/>
            <person name="Kuwata A."/>
            <person name="Ogata H."/>
        </authorList>
    </citation>
    <scope>NUCLEOTIDE SEQUENCE [LARGE SCALE GENOMIC DNA]</scope>
</reference>
<dbReference type="InterPro" id="IPR000306">
    <property type="entry name" value="Znf_FYVE"/>
</dbReference>
<feature type="domain" description="FYVE-type" evidence="6">
    <location>
        <begin position="310"/>
        <end position="409"/>
    </location>
</feature>
<evidence type="ECO:0000313" key="8">
    <source>
        <dbReference type="Proteomes" id="UP001165060"/>
    </source>
</evidence>
<keyword evidence="2 4" id="KW-0863">Zinc-finger</keyword>
<dbReference type="CDD" id="cd15760">
    <property type="entry name" value="FYVE_scVPS27p_like"/>
    <property type="match status" value="1"/>
</dbReference>
<organism evidence="7 8">
    <name type="scientific">Tetraparma gracilis</name>
    <dbReference type="NCBI Taxonomy" id="2962635"/>
    <lineage>
        <taxon>Eukaryota</taxon>
        <taxon>Sar</taxon>
        <taxon>Stramenopiles</taxon>
        <taxon>Ochrophyta</taxon>
        <taxon>Bolidophyceae</taxon>
        <taxon>Parmales</taxon>
        <taxon>Triparmaceae</taxon>
        <taxon>Tetraparma</taxon>
    </lineage>
</organism>
<evidence type="ECO:0000256" key="4">
    <source>
        <dbReference type="PROSITE-ProRule" id="PRU00091"/>
    </source>
</evidence>
<sequence length="423" mass="45866">MSTPPRSPKSSVPVASSSSAALHKVQQRYAEEDRALLSDLKQGMQSKMSMGDMIYDPKREKKQVADRKQQQQRAEARQAQQRSNKEALEREQQELQNMLLKKRQFQANLALLRSGRERRAVATGKILAKAHCLRAAQQGVAAAEAYWVALICGERTAAYDLHSLVSSGASGCAKHTFLAAVLFCVAVEASSLTDRESKEAAPLPDSALDARLKREPKEELVRRCKEVAQPPLRVATFACARVIHRAMQEGEHAFVTSKLGTSLALATQHLDETDLKISAALAPHAHLLPIQLGSYNLLDLLRIPETPPAWALSQRCSQCEEKFGLFVRRHHCRNCGVSVCGGHSSHRVTELLGGRWPAPSSPDSPASPASPASPTSRAGPLAGPLAGPSSPSSQGGKLRVCDSCYVAIMRYANSAFPTSVLDT</sequence>
<dbReference type="Pfam" id="PF01363">
    <property type="entry name" value="FYVE"/>
    <property type="match status" value="1"/>
</dbReference>
<protein>
    <recommendedName>
        <fullName evidence="6">FYVE-type domain-containing protein</fullName>
    </recommendedName>
</protein>
<proteinExistence type="predicted"/>
<evidence type="ECO:0000313" key="7">
    <source>
        <dbReference type="EMBL" id="GMI25176.1"/>
    </source>
</evidence>
<dbReference type="SMART" id="SM00064">
    <property type="entry name" value="FYVE"/>
    <property type="match status" value="1"/>
</dbReference>
<dbReference type="InterPro" id="IPR017455">
    <property type="entry name" value="Znf_FYVE-rel"/>
</dbReference>
<feature type="region of interest" description="Disordered" evidence="5">
    <location>
        <begin position="1"/>
        <end position="90"/>
    </location>
</feature>
<dbReference type="Gene3D" id="3.30.40.10">
    <property type="entry name" value="Zinc/RING finger domain, C3HC4 (zinc finger)"/>
    <property type="match status" value="1"/>
</dbReference>
<evidence type="ECO:0000256" key="2">
    <source>
        <dbReference type="ARBA" id="ARBA00022771"/>
    </source>
</evidence>
<dbReference type="SUPFAM" id="SSF57903">
    <property type="entry name" value="FYVE/PHD zinc finger"/>
    <property type="match status" value="1"/>
</dbReference>
<evidence type="ECO:0000256" key="3">
    <source>
        <dbReference type="ARBA" id="ARBA00022833"/>
    </source>
</evidence>
<dbReference type="PROSITE" id="PS50178">
    <property type="entry name" value="ZF_FYVE"/>
    <property type="match status" value="1"/>
</dbReference>
<comment type="caution">
    <text evidence="7">The sequence shown here is derived from an EMBL/GenBank/DDBJ whole genome shotgun (WGS) entry which is preliminary data.</text>
</comment>
<feature type="compositionally biased region" description="Basic and acidic residues" evidence="5">
    <location>
        <begin position="55"/>
        <end position="69"/>
    </location>
</feature>
<dbReference type="EMBL" id="BRYB01001410">
    <property type="protein sequence ID" value="GMI25176.1"/>
    <property type="molecule type" value="Genomic_DNA"/>
</dbReference>
<keyword evidence="3" id="KW-0862">Zinc</keyword>